<feature type="region of interest" description="Disordered" evidence="1">
    <location>
        <begin position="72"/>
        <end position="92"/>
    </location>
</feature>
<accession>A0AAV1J3D0</accession>
<organism evidence="2 3">
    <name type="scientific">Leptosia nina</name>
    <dbReference type="NCBI Taxonomy" id="320188"/>
    <lineage>
        <taxon>Eukaryota</taxon>
        <taxon>Metazoa</taxon>
        <taxon>Ecdysozoa</taxon>
        <taxon>Arthropoda</taxon>
        <taxon>Hexapoda</taxon>
        <taxon>Insecta</taxon>
        <taxon>Pterygota</taxon>
        <taxon>Neoptera</taxon>
        <taxon>Endopterygota</taxon>
        <taxon>Lepidoptera</taxon>
        <taxon>Glossata</taxon>
        <taxon>Ditrysia</taxon>
        <taxon>Papilionoidea</taxon>
        <taxon>Pieridae</taxon>
        <taxon>Pierinae</taxon>
        <taxon>Leptosia</taxon>
    </lineage>
</organism>
<name>A0AAV1J3D0_9NEOP</name>
<protein>
    <submittedName>
        <fullName evidence="2">Uncharacterized protein</fullName>
    </submittedName>
</protein>
<keyword evidence="3" id="KW-1185">Reference proteome</keyword>
<evidence type="ECO:0000256" key="1">
    <source>
        <dbReference type="SAM" id="MobiDB-lite"/>
    </source>
</evidence>
<reference evidence="2 3" key="1">
    <citation type="submission" date="2023-11" db="EMBL/GenBank/DDBJ databases">
        <authorList>
            <person name="Okamura Y."/>
        </authorList>
    </citation>
    <scope>NUCLEOTIDE SEQUENCE [LARGE SCALE GENOMIC DNA]</scope>
</reference>
<dbReference type="Proteomes" id="UP001497472">
    <property type="component" value="Unassembled WGS sequence"/>
</dbReference>
<comment type="caution">
    <text evidence="2">The sequence shown here is derived from an EMBL/GenBank/DDBJ whole genome shotgun (WGS) entry which is preliminary data.</text>
</comment>
<dbReference type="AlphaFoldDB" id="A0AAV1J3D0"/>
<evidence type="ECO:0000313" key="2">
    <source>
        <dbReference type="EMBL" id="CAK1543884.1"/>
    </source>
</evidence>
<sequence>MRRPRGHFPKWVVGARVGSHGHAGRHARRAGGIQSISASHPNPMPHLYLMGAIKITFIQSLERANGDFAPNGWNGGAGPGLKSIHPPVASEC</sequence>
<dbReference type="EMBL" id="CAVLEF010000005">
    <property type="protein sequence ID" value="CAK1543884.1"/>
    <property type="molecule type" value="Genomic_DNA"/>
</dbReference>
<feature type="region of interest" description="Disordered" evidence="1">
    <location>
        <begin position="16"/>
        <end position="38"/>
    </location>
</feature>
<evidence type="ECO:0000313" key="3">
    <source>
        <dbReference type="Proteomes" id="UP001497472"/>
    </source>
</evidence>
<gene>
    <name evidence="2" type="ORF">LNINA_LOCUS3674</name>
</gene>
<proteinExistence type="predicted"/>